<dbReference type="Proteomes" id="UP000611500">
    <property type="component" value="Unassembled WGS sequence"/>
</dbReference>
<reference evidence="3" key="1">
    <citation type="journal article" date="2014" name="Int. J. Syst. Evol. Microbiol.">
        <title>Complete genome sequence of Corynebacterium casei LMG S-19264T (=DSM 44701T), isolated from a smear-ripened cheese.</title>
        <authorList>
            <consortium name="US DOE Joint Genome Institute (JGI-PGF)"/>
            <person name="Walter F."/>
            <person name="Albersmeier A."/>
            <person name="Kalinowski J."/>
            <person name="Ruckert C."/>
        </authorList>
    </citation>
    <scope>NUCLEOTIDE SEQUENCE</scope>
    <source>
        <strain evidence="3">CGMCC 1.7081</strain>
    </source>
</reference>
<organism evidence="3 4">
    <name type="scientific">Pseudodonghicola xiamenensis</name>
    <dbReference type="NCBI Taxonomy" id="337702"/>
    <lineage>
        <taxon>Bacteria</taxon>
        <taxon>Pseudomonadati</taxon>
        <taxon>Pseudomonadota</taxon>
        <taxon>Alphaproteobacteria</taxon>
        <taxon>Rhodobacterales</taxon>
        <taxon>Paracoccaceae</taxon>
        <taxon>Pseudodonghicola</taxon>
    </lineage>
</organism>
<dbReference type="AlphaFoldDB" id="A0A8J3MEK0"/>
<feature type="region of interest" description="Disordered" evidence="1">
    <location>
        <begin position="1"/>
        <end position="45"/>
    </location>
</feature>
<dbReference type="SUPFAM" id="SSF49879">
    <property type="entry name" value="SMAD/FHA domain"/>
    <property type="match status" value="1"/>
</dbReference>
<dbReference type="RefSeq" id="WP_051312714.1">
    <property type="nucleotide sequence ID" value="NZ_BNAP01000021.1"/>
</dbReference>
<feature type="domain" description="FHA" evidence="2">
    <location>
        <begin position="106"/>
        <end position="160"/>
    </location>
</feature>
<protein>
    <recommendedName>
        <fullName evidence="2">FHA domain-containing protein</fullName>
    </recommendedName>
</protein>
<evidence type="ECO:0000313" key="4">
    <source>
        <dbReference type="Proteomes" id="UP000611500"/>
    </source>
</evidence>
<reference evidence="3" key="2">
    <citation type="submission" date="2020-09" db="EMBL/GenBank/DDBJ databases">
        <authorList>
            <person name="Sun Q."/>
            <person name="Zhou Y."/>
        </authorList>
    </citation>
    <scope>NUCLEOTIDE SEQUENCE</scope>
    <source>
        <strain evidence="3">CGMCC 1.7081</strain>
    </source>
</reference>
<dbReference type="Gene3D" id="2.60.200.20">
    <property type="match status" value="1"/>
</dbReference>
<evidence type="ECO:0000256" key="1">
    <source>
        <dbReference type="SAM" id="MobiDB-lite"/>
    </source>
</evidence>
<evidence type="ECO:0000313" key="3">
    <source>
        <dbReference type="EMBL" id="GHG98469.1"/>
    </source>
</evidence>
<dbReference type="PROSITE" id="PS50006">
    <property type="entry name" value="FHA_DOMAIN"/>
    <property type="match status" value="1"/>
</dbReference>
<evidence type="ECO:0000259" key="2">
    <source>
        <dbReference type="PROSITE" id="PS50006"/>
    </source>
</evidence>
<gene>
    <name evidence="3" type="ORF">GCM10010961_33820</name>
</gene>
<proteinExistence type="predicted"/>
<name>A0A8J3MEK0_9RHOB</name>
<sequence length="204" mass="21691">MSGNDKTSWLEGLEHDDDADFDTGVGHDEFTETVQGWGDGAQEGTIGEGKTQLLADEGADKTMIAIGGLGRESLDPHHVTDPVTGWLVVIAGPGTGHAASIGAGMNSVGRSSDERVSLPFGDTLISATDHVRIIYDDETRSFLIVPGTGKNVTRMNGQIVAVPMPLENYTTLQLSKVTRVRFVAFCNTDFDWTDVIDAKPGADG</sequence>
<keyword evidence="4" id="KW-1185">Reference proteome</keyword>
<dbReference type="CDD" id="cd00060">
    <property type="entry name" value="FHA"/>
    <property type="match status" value="1"/>
</dbReference>
<comment type="caution">
    <text evidence="3">The sequence shown here is derived from an EMBL/GenBank/DDBJ whole genome shotgun (WGS) entry which is preliminary data.</text>
</comment>
<dbReference type="InterPro" id="IPR000253">
    <property type="entry name" value="FHA_dom"/>
</dbReference>
<dbReference type="EMBL" id="BNAP01000021">
    <property type="protein sequence ID" value="GHG98469.1"/>
    <property type="molecule type" value="Genomic_DNA"/>
</dbReference>
<dbReference type="InterPro" id="IPR008984">
    <property type="entry name" value="SMAD_FHA_dom_sf"/>
</dbReference>
<accession>A0A8J3MEK0</accession>